<dbReference type="EMBL" id="AP014546">
    <property type="protein sequence ID" value="BBB31300.1"/>
    <property type="molecule type" value="Genomic_DNA"/>
</dbReference>
<keyword evidence="5" id="KW-1185">Reference proteome</keyword>
<feature type="domain" description="PilY1 beta-propeller" evidence="3">
    <location>
        <begin position="561"/>
        <end position="917"/>
    </location>
</feature>
<dbReference type="RefSeq" id="WP_201348411.1">
    <property type="nucleotide sequence ID" value="NZ_AP014546.1"/>
</dbReference>
<protein>
    <submittedName>
        <fullName evidence="4">Type IV pilus assembly protein PilY1</fullName>
    </submittedName>
</protein>
<sequence>MSMLLKPIYGLQLFVILGMSVDAIAASWALSNAPLPVSTTVKPNVMLLVDNSGSMDNIIYDADFFALVDSSDPNSGVIDRSSQQQWQYYNSSGSWSNVSNTAGNYYKSSFKQGSCSSNYDRFRNASTTSITKCLKLPDPVGSGDTRYSGEYVNYLLNRFASGTDLSTGASGNIPNETRMMVAKAVGADVVDNTAGMRFGVARFYGPSGHSYGHGATIDQVCGSSISSIKSSLSGYSADTNTPLSEALYEITRYFRGLSSYYHSSTSYSSPIQYRCQKNFTLAITDGFPTRDSNFPSNDPDVPAGQTLTDWDGLHPATSSSDYPSFPQYSDGYDSNGTGEGATLYLDDIAKFAWDTDFKKNASENDLSGVGYNDAAFPVQNMYTYTVGFATQNQMLEDAAEYGNGKYYTASNAAQLSTVLKNALADITKKSGSSSSAAASTGRIQTGSSVYQARYNSSNWSGEFLSFEIDTTVGSTYGQVKTTGSATNGAVFDAGKKIPAWNSRVIVTNKAAGIAFDWSQFSAAEKTSYFNGQEAMLQYLRGRNVSDTAYDVSIYRDRVTNLGDIVHSTPYFVGAPAARYSDSFESVAYSSFVTTHKNRDKILYVGANDGMLHAFEALTGVEKMAFIPGSLLPNLKELSDPNYSHQYYVDGSPTVVDAFDGTAWKTVLVGGLNKGGQGIYALDITDPSAYSESNAASLFMWEFTDEDDVDLGYSYSRPKIVKLQDGKWYAVFGNGYNNTEADGYASSSGNAVIYIVDLWDKTNVIKISTGVGTSDDPTNASRPNGFSTLTPVDLNGDQVADYVYGGDLFGNVWKFNLNDVDPTKWKLDYKLYSACSADPCTKTTGGTVSNAQPITTAVTVGKSKSGIGQMVYFGTGQYIEVTDNNGALGGRQTFYGIHDKGANVTGRSQLLQQTITIEASVNVTDTKGTVSTVDDVVNSYPLRETSNNYATTAKKGWFLDMVPPAGERGERLISIPAIRGKRLLFVTNIPANDPCSPGGDSWLMSLDAFTGGRLNQTYDLDKDGKFGTGDKVFGPTGNPVVASGIKVGSGGNAPSFMPGADSDQVIISGNDQLETMRIDEGDDVNRQSWQQITR</sequence>
<dbReference type="KEGG" id="njp:NEJAP_3362"/>
<dbReference type="InterPro" id="IPR036465">
    <property type="entry name" value="vWFA_dom_sf"/>
</dbReference>
<dbReference type="GO" id="GO:0046872">
    <property type="term" value="F:metal ion binding"/>
    <property type="evidence" value="ECO:0007669"/>
    <property type="project" value="UniProtKB-KW"/>
</dbReference>
<proteinExistence type="predicted"/>
<evidence type="ECO:0000259" key="3">
    <source>
        <dbReference type="Pfam" id="PF05567"/>
    </source>
</evidence>
<reference evidence="4 5" key="1">
    <citation type="journal article" date="2008" name="Int. J. Syst. Evol. Microbiol.">
        <title>Neptunomonas japonica sp. nov., an Osedax japonicus symbiont-like bacterium isolated from sediment adjacent to sperm whale carcasses off Kagoshima, Japan.</title>
        <authorList>
            <person name="Miyazaki M."/>
            <person name="Nogi Y."/>
            <person name="Fujiwara Y."/>
            <person name="Kawato M."/>
            <person name="Kubokawa K."/>
            <person name="Horikoshi K."/>
        </authorList>
    </citation>
    <scope>NUCLEOTIDE SEQUENCE [LARGE SCALE GENOMIC DNA]</scope>
    <source>
        <strain evidence="4 5">JAMM 1380</strain>
    </source>
</reference>
<evidence type="ECO:0000256" key="2">
    <source>
        <dbReference type="ARBA" id="ARBA00022837"/>
    </source>
</evidence>
<dbReference type="InterPro" id="IPR008707">
    <property type="entry name" value="B-propeller_PilY1"/>
</dbReference>
<name>A0A7R6SX94_9GAMM</name>
<accession>A0A7R6SX94</accession>
<evidence type="ECO:0000313" key="4">
    <source>
        <dbReference type="EMBL" id="BBB31300.1"/>
    </source>
</evidence>
<keyword evidence="1" id="KW-0479">Metal-binding</keyword>
<dbReference type="Gene3D" id="3.40.50.410">
    <property type="entry name" value="von Willebrand factor, type A domain"/>
    <property type="match status" value="1"/>
</dbReference>
<dbReference type="Proteomes" id="UP000595332">
    <property type="component" value="Chromosome"/>
</dbReference>
<dbReference type="AlphaFoldDB" id="A0A7R6SX94"/>
<gene>
    <name evidence="4" type="primary">pilY1</name>
    <name evidence="4" type="ORF">NEJAP_3362</name>
</gene>
<keyword evidence="2" id="KW-0106">Calcium</keyword>
<evidence type="ECO:0000313" key="5">
    <source>
        <dbReference type="Proteomes" id="UP000595332"/>
    </source>
</evidence>
<evidence type="ECO:0000256" key="1">
    <source>
        <dbReference type="ARBA" id="ARBA00022723"/>
    </source>
</evidence>
<dbReference type="Pfam" id="PF05567">
    <property type="entry name" value="T4P_PilY1"/>
    <property type="match status" value="1"/>
</dbReference>
<organism evidence="4 5">
    <name type="scientific">Neptunomonas japonica JAMM 1380</name>
    <dbReference type="NCBI Taxonomy" id="1441457"/>
    <lineage>
        <taxon>Bacteria</taxon>
        <taxon>Pseudomonadati</taxon>
        <taxon>Pseudomonadota</taxon>
        <taxon>Gammaproteobacteria</taxon>
        <taxon>Oceanospirillales</taxon>
        <taxon>Oceanospirillaceae</taxon>
        <taxon>Neptunomonas</taxon>
    </lineage>
</organism>